<dbReference type="InterPro" id="IPR046884">
    <property type="entry name" value="MnmA-like_central"/>
</dbReference>
<feature type="domain" description="tRNA-specific 2-thiouridylase MnmA-like C-terminal" evidence="12">
    <location>
        <begin position="301"/>
        <end position="380"/>
    </location>
</feature>
<dbReference type="InterPro" id="IPR004506">
    <property type="entry name" value="MnmA-like"/>
</dbReference>
<dbReference type="Gene3D" id="2.40.30.10">
    <property type="entry name" value="Translation factors"/>
    <property type="match status" value="1"/>
</dbReference>
<protein>
    <recommendedName>
        <fullName evidence="3">tRNA-5-taurinomethyluridine 2-sulfurtransferase</fullName>
        <ecNumber evidence="3">2.8.1.14</ecNumber>
    </recommendedName>
</protein>
<evidence type="ECO:0000256" key="5">
    <source>
        <dbReference type="ARBA" id="ARBA00022679"/>
    </source>
</evidence>
<dbReference type="Pfam" id="PF20258">
    <property type="entry name" value="tRNA_Me_trans_C"/>
    <property type="match status" value="1"/>
</dbReference>
<dbReference type="SUPFAM" id="SSF52402">
    <property type="entry name" value="Adenine nucleotide alpha hydrolases-like"/>
    <property type="match status" value="1"/>
</dbReference>
<dbReference type="Proteomes" id="UP001479436">
    <property type="component" value="Unassembled WGS sequence"/>
</dbReference>
<evidence type="ECO:0000256" key="7">
    <source>
        <dbReference type="ARBA" id="ARBA00022741"/>
    </source>
</evidence>
<organism evidence="14 15">
    <name type="scientific">Basidiobolus ranarum</name>
    <dbReference type="NCBI Taxonomy" id="34480"/>
    <lineage>
        <taxon>Eukaryota</taxon>
        <taxon>Fungi</taxon>
        <taxon>Fungi incertae sedis</taxon>
        <taxon>Zoopagomycota</taxon>
        <taxon>Entomophthoromycotina</taxon>
        <taxon>Basidiobolomycetes</taxon>
        <taxon>Basidiobolales</taxon>
        <taxon>Basidiobolaceae</taxon>
        <taxon>Basidiobolus</taxon>
    </lineage>
</organism>
<sequence length="392" mass="44722">MFFRRVPYKKLIHRRYLSSIHRYGPKPGEKVVVAMSGGVDSSVTAYLLKKQGFDVDAVYMRNWDTSDEQGVCTSEEDWKDVQRVCEQLKIPCRRLDFTKEYWTEVFERVLSDYAKGVTPNPDILCNREIKFGTLMERALEGVGEWLATGHYARVVRAGDQIRLFRGIDRNKDQSYYLANVGESKLRQAMFPLGELTKPQVREIANEANLATKDKAESMGICFVGKRKRFSDFLAEYIPQNPGVIVNAEGKPLGKHQGLFSLTIGQCAKLSGQSERWFVIDKDIEKNRIIVGPGSDHPKLFSDSLIARDFFWINGEPKEISRDGFDSEAQIRYRIDPERCKIVRANDSQYHFSFHNDQRGVVPGQYVVVYQGDWCLGGGVIDQVFKSDPSSDS</sequence>
<dbReference type="PANTHER" id="PTHR11933:SF5">
    <property type="entry name" value="MITOCHONDRIAL TRNA-SPECIFIC 2-THIOURIDYLASE 1"/>
    <property type="match status" value="1"/>
</dbReference>
<evidence type="ECO:0000256" key="11">
    <source>
        <dbReference type="ARBA" id="ARBA00049564"/>
    </source>
</evidence>
<evidence type="ECO:0000256" key="6">
    <source>
        <dbReference type="ARBA" id="ARBA00022694"/>
    </source>
</evidence>
<dbReference type="InterPro" id="IPR046885">
    <property type="entry name" value="MnmA-like_C"/>
</dbReference>
<keyword evidence="4" id="KW-0820">tRNA-binding</keyword>
<dbReference type="Gene3D" id="3.40.50.620">
    <property type="entry name" value="HUPs"/>
    <property type="match status" value="1"/>
</dbReference>
<dbReference type="HAMAP" id="MF_00144">
    <property type="entry name" value="tRNA_thiouridyl_MnmA"/>
    <property type="match status" value="1"/>
</dbReference>
<dbReference type="InterPro" id="IPR023382">
    <property type="entry name" value="MnmA-like_central_sf"/>
</dbReference>
<evidence type="ECO:0000313" key="14">
    <source>
        <dbReference type="EMBL" id="KAK9723050.1"/>
    </source>
</evidence>
<gene>
    <name evidence="14" type="ORF">K7432_002205</name>
</gene>
<keyword evidence="6" id="KW-0819">tRNA processing</keyword>
<evidence type="ECO:0000256" key="8">
    <source>
        <dbReference type="ARBA" id="ARBA00022840"/>
    </source>
</evidence>
<comment type="caution">
    <text evidence="14">The sequence shown here is derived from an EMBL/GenBank/DDBJ whole genome shotgun (WGS) entry which is preliminary data.</text>
</comment>
<name>A0ABR2W859_9FUNG</name>
<comment type="function">
    <text evidence="1">Catalyzes the 2-thiolation of uridine at the wobble position (U34) of mitochondrial tRNA(Lys), tRNA(Glu) and tRNA(Gln). Required for the formation of 5-taurinomethyl-2-thiouridine (tm5s2U) of mitochondrial tRNA(Lys), tRNA(Glu), and tRNA(Gln) at the wobble position. ATP is required to activate the C2 atom of the wobble base.</text>
</comment>
<dbReference type="InterPro" id="IPR014729">
    <property type="entry name" value="Rossmann-like_a/b/a_fold"/>
</dbReference>
<dbReference type="EMBL" id="JASJQH010006932">
    <property type="protein sequence ID" value="KAK9723050.1"/>
    <property type="molecule type" value="Genomic_DNA"/>
</dbReference>
<dbReference type="Pfam" id="PF20259">
    <property type="entry name" value="tRNA_Me_trans_M"/>
    <property type="match status" value="1"/>
</dbReference>
<proteinExistence type="inferred from homology"/>
<comment type="similarity">
    <text evidence="2">Belongs to the MnmA/TRMU family.</text>
</comment>
<dbReference type="Pfam" id="PF03054">
    <property type="entry name" value="tRNA_Me_trans"/>
    <property type="match status" value="1"/>
</dbReference>
<evidence type="ECO:0000256" key="9">
    <source>
        <dbReference type="ARBA" id="ARBA00022884"/>
    </source>
</evidence>
<evidence type="ECO:0000256" key="4">
    <source>
        <dbReference type="ARBA" id="ARBA00022555"/>
    </source>
</evidence>
<keyword evidence="9" id="KW-0694">RNA-binding</keyword>
<evidence type="ECO:0000256" key="2">
    <source>
        <dbReference type="ARBA" id="ARBA00006191"/>
    </source>
</evidence>
<evidence type="ECO:0000313" key="15">
    <source>
        <dbReference type="Proteomes" id="UP001479436"/>
    </source>
</evidence>
<keyword evidence="5" id="KW-0808">Transferase</keyword>
<evidence type="ECO:0000256" key="1">
    <source>
        <dbReference type="ARBA" id="ARBA00003986"/>
    </source>
</evidence>
<keyword evidence="10" id="KW-1015">Disulfide bond</keyword>
<dbReference type="CDD" id="cd01998">
    <property type="entry name" value="MnmA_TRMU-like"/>
    <property type="match status" value="1"/>
</dbReference>
<evidence type="ECO:0000256" key="10">
    <source>
        <dbReference type="ARBA" id="ARBA00023157"/>
    </source>
</evidence>
<keyword evidence="7" id="KW-0547">Nucleotide-binding</keyword>
<accession>A0ABR2W859</accession>
<evidence type="ECO:0000256" key="3">
    <source>
        <dbReference type="ARBA" id="ARBA00011953"/>
    </source>
</evidence>
<dbReference type="NCBIfam" id="TIGR00420">
    <property type="entry name" value="trmU"/>
    <property type="match status" value="1"/>
</dbReference>
<reference evidence="14 15" key="1">
    <citation type="submission" date="2023-04" db="EMBL/GenBank/DDBJ databases">
        <title>Genome of Basidiobolus ranarum AG-B5.</title>
        <authorList>
            <person name="Stajich J.E."/>
            <person name="Carter-House D."/>
            <person name="Gryganskyi A."/>
        </authorList>
    </citation>
    <scope>NUCLEOTIDE SEQUENCE [LARGE SCALE GENOMIC DNA]</scope>
    <source>
        <strain evidence="14 15">AG-B5</strain>
    </source>
</reference>
<evidence type="ECO:0000259" key="13">
    <source>
        <dbReference type="Pfam" id="PF20259"/>
    </source>
</evidence>
<dbReference type="EC" id="2.8.1.14" evidence="3"/>
<comment type="catalytic activity">
    <reaction evidence="11">
        <text>5-taurinomethyluridine(34) in tRNA + S-sulfanyl-L-cysteinyl-[protein] + AH2 + ATP = 5-taurinomethyl-2-thiouridine(34) in tRNA + L-cysteinyl-[protein] + A + AMP + diphosphate + H(+)</text>
        <dbReference type="Rhea" id="RHEA:47040"/>
        <dbReference type="Rhea" id="RHEA-COMP:10131"/>
        <dbReference type="Rhea" id="RHEA-COMP:11726"/>
        <dbReference type="Rhea" id="RHEA-COMP:11732"/>
        <dbReference type="Rhea" id="RHEA-COMP:11733"/>
        <dbReference type="ChEBI" id="CHEBI:13193"/>
        <dbReference type="ChEBI" id="CHEBI:15378"/>
        <dbReference type="ChEBI" id="CHEBI:17499"/>
        <dbReference type="ChEBI" id="CHEBI:29950"/>
        <dbReference type="ChEBI" id="CHEBI:30616"/>
        <dbReference type="ChEBI" id="CHEBI:33019"/>
        <dbReference type="ChEBI" id="CHEBI:61963"/>
        <dbReference type="ChEBI" id="CHEBI:87171"/>
        <dbReference type="ChEBI" id="CHEBI:87172"/>
        <dbReference type="ChEBI" id="CHEBI:456215"/>
        <dbReference type="EC" id="2.8.1.14"/>
    </reaction>
</comment>
<dbReference type="PANTHER" id="PTHR11933">
    <property type="entry name" value="TRNA 5-METHYLAMINOMETHYL-2-THIOURIDYLATE -METHYLTRANSFERASE"/>
    <property type="match status" value="1"/>
</dbReference>
<keyword evidence="15" id="KW-1185">Reference proteome</keyword>
<evidence type="ECO:0000259" key="12">
    <source>
        <dbReference type="Pfam" id="PF20258"/>
    </source>
</evidence>
<dbReference type="Gene3D" id="2.30.30.280">
    <property type="entry name" value="Adenine nucleotide alpha hydrolases-like domains"/>
    <property type="match status" value="1"/>
</dbReference>
<feature type="domain" description="tRNA-specific 2-thiouridylase MnmA-like central" evidence="13">
    <location>
        <begin position="231"/>
        <end position="291"/>
    </location>
</feature>
<dbReference type="NCBIfam" id="NF001138">
    <property type="entry name" value="PRK00143.1"/>
    <property type="match status" value="1"/>
</dbReference>
<keyword evidence="8" id="KW-0067">ATP-binding</keyword>